<dbReference type="OrthoDB" id="6418490at2"/>
<protein>
    <submittedName>
        <fullName evidence="2">Phage regulatory CII family protein</fullName>
    </submittedName>
</protein>
<dbReference type="GO" id="GO:0003677">
    <property type="term" value="F:DNA binding"/>
    <property type="evidence" value="ECO:0007669"/>
    <property type="project" value="InterPro"/>
</dbReference>
<dbReference type="AlphaFoldDB" id="A0A1E7YY07"/>
<evidence type="ECO:0000313" key="2">
    <source>
        <dbReference type="EMBL" id="RAP70698.1"/>
    </source>
</evidence>
<keyword evidence="4" id="KW-1185">Reference proteome</keyword>
<evidence type="ECO:0000313" key="3">
    <source>
        <dbReference type="Proteomes" id="UP000243534"/>
    </source>
</evidence>
<reference evidence="1 3" key="1">
    <citation type="submission" date="2016-07" db="EMBL/GenBank/DDBJ databases">
        <authorList>
            <person name="Yuval B."/>
        </authorList>
    </citation>
    <scope>NUCLEOTIDE SEQUENCE [LARGE SCALE GENOMIC DNA]</scope>
    <source>
        <strain evidence="1 3">IL</strain>
    </source>
</reference>
<dbReference type="InterPro" id="IPR009679">
    <property type="entry name" value="Phage_186_CII-like"/>
</dbReference>
<dbReference type="Pfam" id="PF06892">
    <property type="entry name" value="Phage_CP76"/>
    <property type="match status" value="1"/>
</dbReference>
<accession>A0A1E7YY07</accession>
<name>A0A1E7YY07_9GAMM</name>
<evidence type="ECO:0000313" key="4">
    <source>
        <dbReference type="Proteomes" id="UP000244334"/>
    </source>
</evidence>
<reference evidence="2 4" key="2">
    <citation type="submission" date="2018-04" db="EMBL/GenBank/DDBJ databases">
        <title>Genomes of the Obligate Erwinia dacicola and Facultative Enterobacter sp. OLF Endosymbionts of the Olive Fruit fly, Bactrocera oleae.</title>
        <authorList>
            <person name="Estes A.M."/>
            <person name="Hearn D.J."/>
            <person name="Agarwal S."/>
            <person name="Pierson E.A."/>
            <person name="Dunning-Hotopp J.C."/>
        </authorList>
    </citation>
    <scope>NUCLEOTIDE SEQUENCE [LARGE SCALE GENOMIC DNA]</scope>
    <source>
        <strain evidence="2 4">Oroville</strain>
    </source>
</reference>
<dbReference type="RefSeq" id="WP_070135420.1">
    <property type="nucleotide sequence ID" value="NZ_LJAM02000281.1"/>
</dbReference>
<dbReference type="Proteomes" id="UP000244334">
    <property type="component" value="Unassembled WGS sequence"/>
</dbReference>
<dbReference type="Proteomes" id="UP000243534">
    <property type="component" value="Unassembled WGS sequence"/>
</dbReference>
<dbReference type="EMBL" id="LJAM02000281">
    <property type="protein sequence ID" value="RAP70698.1"/>
    <property type="molecule type" value="Genomic_DNA"/>
</dbReference>
<sequence length="168" mass="18192">MYDYKVSVRNYLDDACRAFTLAHNITDVAKAVGMQPATLRNKLNLEQSHQLTLIELLAITDHTEDATILDGMLRQINCQPSVPVNNVKPENMQFCALTAVASVGAIAGEAVSTEKMTVARRNQILDKASDAIRSLSLLVYSVESRFQTMPVLAAAVDVVSASMPGIVA</sequence>
<comment type="caution">
    <text evidence="1">The sequence shown here is derived from an EMBL/GenBank/DDBJ whole genome shotgun (WGS) entry which is preliminary data.</text>
</comment>
<organism evidence="1 3">
    <name type="scientific">Candidatus Erwinia dacicola</name>
    <dbReference type="NCBI Taxonomy" id="252393"/>
    <lineage>
        <taxon>Bacteria</taxon>
        <taxon>Pseudomonadati</taxon>
        <taxon>Pseudomonadota</taxon>
        <taxon>Gammaproteobacteria</taxon>
        <taxon>Enterobacterales</taxon>
        <taxon>Erwiniaceae</taxon>
        <taxon>Erwinia</taxon>
    </lineage>
</organism>
<dbReference type="EMBL" id="MAYS01000401">
    <property type="protein sequence ID" value="OFC61409.1"/>
    <property type="molecule type" value="Genomic_DNA"/>
</dbReference>
<evidence type="ECO:0000313" key="1">
    <source>
        <dbReference type="EMBL" id="OFC61409.1"/>
    </source>
</evidence>
<proteinExistence type="predicted"/>
<gene>
    <name evidence="2" type="ORF">ACZ87_02497</name>
    <name evidence="1" type="ORF">BBW68_01970</name>
</gene>